<dbReference type="InterPro" id="IPR043714">
    <property type="entry name" value="DUF5655"/>
</dbReference>
<reference evidence="2" key="1">
    <citation type="journal article" date="2021" name="PeerJ">
        <title>Extensive microbial diversity within the chicken gut microbiome revealed by metagenomics and culture.</title>
        <authorList>
            <person name="Gilroy R."/>
            <person name="Ravi A."/>
            <person name="Getino M."/>
            <person name="Pursley I."/>
            <person name="Horton D.L."/>
            <person name="Alikhan N.F."/>
            <person name="Baker D."/>
            <person name="Gharbi K."/>
            <person name="Hall N."/>
            <person name="Watson M."/>
            <person name="Adriaenssens E.M."/>
            <person name="Foster-Nyarko E."/>
            <person name="Jarju S."/>
            <person name="Secka A."/>
            <person name="Antonio M."/>
            <person name="Oren A."/>
            <person name="Chaudhuri R.R."/>
            <person name="La Ragione R."/>
            <person name="Hildebrand F."/>
            <person name="Pallen M.J."/>
        </authorList>
    </citation>
    <scope>NUCLEOTIDE SEQUENCE</scope>
    <source>
        <strain evidence="2">ChiGjej1B1-98</strain>
    </source>
</reference>
<dbReference type="Proteomes" id="UP000824005">
    <property type="component" value="Unassembled WGS sequence"/>
</dbReference>
<sequence length="127" mass="14614">MNDRHWTIEDHLDDKPAASIALFRRVEQEVRRLGDVRVSVSKTTVTFKGSRRGFFGARPTKTGVDGYFDIMRSLDSEDPRIRTVSPYQNNLFVHQYRLESADDLDDEFLSWLHEAYEVGNGAHLRGG</sequence>
<evidence type="ECO:0000313" key="3">
    <source>
        <dbReference type="Proteomes" id="UP000824005"/>
    </source>
</evidence>
<organism evidence="2 3">
    <name type="scientific">Candidatus Agrococcus pullicola</name>
    <dbReference type="NCBI Taxonomy" id="2838429"/>
    <lineage>
        <taxon>Bacteria</taxon>
        <taxon>Bacillati</taxon>
        <taxon>Actinomycetota</taxon>
        <taxon>Actinomycetes</taxon>
        <taxon>Micrococcales</taxon>
        <taxon>Microbacteriaceae</taxon>
        <taxon>Agrococcus</taxon>
    </lineage>
</organism>
<comment type="caution">
    <text evidence="2">The sequence shown here is derived from an EMBL/GenBank/DDBJ whole genome shotgun (WGS) entry which is preliminary data.</text>
</comment>
<protein>
    <recommendedName>
        <fullName evidence="1">DUF5655 domain-containing protein</fullName>
    </recommendedName>
</protein>
<dbReference type="AlphaFoldDB" id="A0A9D1YU50"/>
<gene>
    <name evidence="2" type="ORF">H9830_05015</name>
</gene>
<evidence type="ECO:0000313" key="2">
    <source>
        <dbReference type="EMBL" id="HIY65620.1"/>
    </source>
</evidence>
<evidence type="ECO:0000259" key="1">
    <source>
        <dbReference type="Pfam" id="PF18899"/>
    </source>
</evidence>
<dbReference type="Pfam" id="PF18899">
    <property type="entry name" value="DUF5655"/>
    <property type="match status" value="1"/>
</dbReference>
<accession>A0A9D1YU50</accession>
<reference evidence="2" key="2">
    <citation type="submission" date="2021-04" db="EMBL/GenBank/DDBJ databases">
        <authorList>
            <person name="Gilroy R."/>
        </authorList>
    </citation>
    <scope>NUCLEOTIDE SEQUENCE</scope>
    <source>
        <strain evidence="2">ChiGjej1B1-98</strain>
    </source>
</reference>
<proteinExistence type="predicted"/>
<name>A0A9D1YU50_9MICO</name>
<dbReference type="EMBL" id="DXDC01000147">
    <property type="protein sequence ID" value="HIY65620.1"/>
    <property type="molecule type" value="Genomic_DNA"/>
</dbReference>
<feature type="domain" description="DUF5655" evidence="1">
    <location>
        <begin position="8"/>
        <end position="118"/>
    </location>
</feature>